<dbReference type="RefSeq" id="WP_078109281.1">
    <property type="nucleotide sequence ID" value="NZ_CP065424.1"/>
</dbReference>
<protein>
    <recommendedName>
        <fullName evidence="10">L,D-TPase catalytic domain-containing protein</fullName>
    </recommendedName>
</protein>
<comment type="pathway">
    <text evidence="1 9">Cell wall biogenesis; peptidoglycan biosynthesis.</text>
</comment>
<dbReference type="InterPro" id="IPR005490">
    <property type="entry name" value="LD_TPept_cat_dom"/>
</dbReference>
<name>A0A8E2LGN0_9BACI</name>
<keyword evidence="6 9" id="KW-0133">Cell shape</keyword>
<evidence type="ECO:0000256" key="9">
    <source>
        <dbReference type="PROSITE-ProRule" id="PRU01373"/>
    </source>
</evidence>
<feature type="active site" description="Nucleophile" evidence="9">
    <location>
        <position position="86"/>
    </location>
</feature>
<accession>A0A8E2LGN0</accession>
<evidence type="ECO:0000259" key="10">
    <source>
        <dbReference type="PROSITE" id="PS52029"/>
    </source>
</evidence>
<proteinExistence type="inferred from homology"/>
<evidence type="ECO:0000256" key="2">
    <source>
        <dbReference type="ARBA" id="ARBA00005992"/>
    </source>
</evidence>
<reference evidence="11 12" key="1">
    <citation type="submission" date="2017-01" db="EMBL/GenBank/DDBJ databases">
        <title>Draft genome sequence of Bacillus oleronius.</title>
        <authorList>
            <person name="Allam M."/>
        </authorList>
    </citation>
    <scope>NUCLEOTIDE SEQUENCE [LARGE SCALE GENOMIC DNA]</scope>
    <source>
        <strain evidence="11 12">DSM 9356</strain>
    </source>
</reference>
<dbReference type="GO" id="GO:0071972">
    <property type="term" value="F:peptidoglycan L,D-transpeptidase activity"/>
    <property type="evidence" value="ECO:0007669"/>
    <property type="project" value="TreeGrafter"/>
</dbReference>
<gene>
    <name evidence="11" type="ORF">BWZ43_01475</name>
</gene>
<evidence type="ECO:0000256" key="3">
    <source>
        <dbReference type="ARBA" id="ARBA00022676"/>
    </source>
</evidence>
<dbReference type="InterPro" id="IPR038063">
    <property type="entry name" value="Transpep_catalytic_dom"/>
</dbReference>
<dbReference type="UniPathway" id="UPA00219"/>
<evidence type="ECO:0000256" key="4">
    <source>
        <dbReference type="ARBA" id="ARBA00022679"/>
    </source>
</evidence>
<feature type="domain" description="L,D-TPase catalytic" evidence="10">
    <location>
        <begin position="3"/>
        <end position="110"/>
    </location>
</feature>
<evidence type="ECO:0000256" key="7">
    <source>
        <dbReference type="ARBA" id="ARBA00022984"/>
    </source>
</evidence>
<dbReference type="GO" id="GO:0005576">
    <property type="term" value="C:extracellular region"/>
    <property type="evidence" value="ECO:0007669"/>
    <property type="project" value="TreeGrafter"/>
</dbReference>
<keyword evidence="8 9" id="KW-0961">Cell wall biogenesis/degradation</keyword>
<evidence type="ECO:0000256" key="1">
    <source>
        <dbReference type="ARBA" id="ARBA00004752"/>
    </source>
</evidence>
<dbReference type="AlphaFoldDB" id="A0A8E2LGN0"/>
<dbReference type="EMBL" id="MTLA01000013">
    <property type="protein sequence ID" value="OOP70147.1"/>
    <property type="molecule type" value="Genomic_DNA"/>
</dbReference>
<dbReference type="GO" id="GO:0018104">
    <property type="term" value="P:peptidoglycan-protein cross-linking"/>
    <property type="evidence" value="ECO:0007669"/>
    <property type="project" value="TreeGrafter"/>
</dbReference>
<dbReference type="CDD" id="cd16913">
    <property type="entry name" value="YkuD_like"/>
    <property type="match status" value="1"/>
</dbReference>
<dbReference type="Gene3D" id="2.40.440.10">
    <property type="entry name" value="L,D-transpeptidase catalytic domain-like"/>
    <property type="match status" value="1"/>
</dbReference>
<sequence length="112" mass="12187">MAYEIHVSTAKRRLTLLNAGRVVKTYPIGVGKMLTPTPKGVYTIINKQPNPGGPFGIMWMGLSKQHYGIHGTNNPASIGKLVSHGCIRMYNKDVLSLSKIVPIGTKVSISRN</sequence>
<feature type="active site" description="Proton donor/acceptor" evidence="9">
    <location>
        <position position="70"/>
    </location>
</feature>
<comment type="similarity">
    <text evidence="2">Belongs to the YkuD family.</text>
</comment>
<evidence type="ECO:0000256" key="8">
    <source>
        <dbReference type="ARBA" id="ARBA00023316"/>
    </source>
</evidence>
<dbReference type="PANTHER" id="PTHR30582:SF24">
    <property type="entry name" value="L,D-TRANSPEPTIDASE ERFK_SRFK-RELATED"/>
    <property type="match status" value="1"/>
</dbReference>
<evidence type="ECO:0000313" key="12">
    <source>
        <dbReference type="Proteomes" id="UP000189761"/>
    </source>
</evidence>
<dbReference type="GO" id="GO:0071555">
    <property type="term" value="P:cell wall organization"/>
    <property type="evidence" value="ECO:0007669"/>
    <property type="project" value="UniProtKB-UniRule"/>
</dbReference>
<dbReference type="InterPro" id="IPR050979">
    <property type="entry name" value="LD-transpeptidase"/>
</dbReference>
<dbReference type="Proteomes" id="UP000189761">
    <property type="component" value="Unassembled WGS sequence"/>
</dbReference>
<evidence type="ECO:0000313" key="11">
    <source>
        <dbReference type="EMBL" id="OOP70147.1"/>
    </source>
</evidence>
<dbReference type="PROSITE" id="PS52029">
    <property type="entry name" value="LD_TPASE"/>
    <property type="match status" value="1"/>
</dbReference>
<keyword evidence="12" id="KW-1185">Reference proteome</keyword>
<keyword evidence="4" id="KW-0808">Transferase</keyword>
<comment type="caution">
    <text evidence="11">The sequence shown here is derived from an EMBL/GenBank/DDBJ whole genome shotgun (WGS) entry which is preliminary data.</text>
</comment>
<dbReference type="Pfam" id="PF03734">
    <property type="entry name" value="YkuD"/>
    <property type="match status" value="1"/>
</dbReference>
<dbReference type="GO" id="GO:0008360">
    <property type="term" value="P:regulation of cell shape"/>
    <property type="evidence" value="ECO:0007669"/>
    <property type="project" value="UniProtKB-UniRule"/>
</dbReference>
<keyword evidence="3" id="KW-0328">Glycosyltransferase</keyword>
<keyword evidence="7 9" id="KW-0573">Peptidoglycan synthesis</keyword>
<evidence type="ECO:0000256" key="5">
    <source>
        <dbReference type="ARBA" id="ARBA00022801"/>
    </source>
</evidence>
<dbReference type="GO" id="GO:0016757">
    <property type="term" value="F:glycosyltransferase activity"/>
    <property type="evidence" value="ECO:0007669"/>
    <property type="project" value="UniProtKB-KW"/>
</dbReference>
<evidence type="ECO:0000256" key="6">
    <source>
        <dbReference type="ARBA" id="ARBA00022960"/>
    </source>
</evidence>
<keyword evidence="5" id="KW-0378">Hydrolase</keyword>
<organism evidence="11 12">
    <name type="scientific">Heyndrickxia oleronia</name>
    <dbReference type="NCBI Taxonomy" id="38875"/>
    <lineage>
        <taxon>Bacteria</taxon>
        <taxon>Bacillati</taxon>
        <taxon>Bacillota</taxon>
        <taxon>Bacilli</taxon>
        <taxon>Bacillales</taxon>
        <taxon>Bacillaceae</taxon>
        <taxon>Heyndrickxia</taxon>
    </lineage>
</organism>
<dbReference type="PANTHER" id="PTHR30582">
    <property type="entry name" value="L,D-TRANSPEPTIDASE"/>
    <property type="match status" value="1"/>
</dbReference>
<dbReference type="SUPFAM" id="SSF141523">
    <property type="entry name" value="L,D-transpeptidase catalytic domain-like"/>
    <property type="match status" value="1"/>
</dbReference>